<comment type="similarity">
    <text evidence="1 3">Belongs to the short-chain dehydrogenases/reductases (SDR) family.</text>
</comment>
<dbReference type="PRINTS" id="PR00080">
    <property type="entry name" value="SDRFAMILY"/>
</dbReference>
<reference evidence="4 5" key="1">
    <citation type="journal article" date="2022" name="Front. Microbiol.">
        <title>High genomic differentiation and limited gene flow indicate recent cryptic speciation within the genus Laspinema (cyanobacteria).</title>
        <authorList>
            <person name="Stanojkovic A."/>
            <person name="Skoupy S."/>
            <person name="Skaloud P."/>
            <person name="Dvorak P."/>
        </authorList>
    </citation>
    <scope>NUCLEOTIDE SEQUENCE [LARGE SCALE GENOMIC DNA]</scope>
    <source>
        <strain evidence="4 5">D3b</strain>
    </source>
</reference>
<dbReference type="PANTHER" id="PTHR43639">
    <property type="entry name" value="OXIDOREDUCTASE, SHORT-CHAIN DEHYDROGENASE/REDUCTASE FAMILY (AFU_ORTHOLOGUE AFUA_5G02870)"/>
    <property type="match status" value="1"/>
</dbReference>
<dbReference type="Pfam" id="PF00106">
    <property type="entry name" value="adh_short"/>
    <property type="match status" value="1"/>
</dbReference>
<organism evidence="4 5">
    <name type="scientific">Laspinema olomoucense D3b</name>
    <dbReference type="NCBI Taxonomy" id="2953688"/>
    <lineage>
        <taxon>Bacteria</taxon>
        <taxon>Bacillati</taxon>
        <taxon>Cyanobacteriota</taxon>
        <taxon>Cyanophyceae</taxon>
        <taxon>Oscillatoriophycideae</taxon>
        <taxon>Oscillatoriales</taxon>
        <taxon>Laspinemataceae</taxon>
        <taxon>Laspinema</taxon>
        <taxon>Laspinema olomoucense</taxon>
    </lineage>
</organism>
<dbReference type="EMBL" id="JAMXFA010000032">
    <property type="protein sequence ID" value="MCT7980096.1"/>
    <property type="molecule type" value="Genomic_DNA"/>
</dbReference>
<proteinExistence type="inferred from homology"/>
<dbReference type="SUPFAM" id="SSF51735">
    <property type="entry name" value="NAD(P)-binding Rossmann-fold domains"/>
    <property type="match status" value="1"/>
</dbReference>
<gene>
    <name evidence="4" type="ORF">NG792_20445</name>
</gene>
<dbReference type="PRINTS" id="PR00081">
    <property type="entry name" value="GDHRDH"/>
</dbReference>
<comment type="caution">
    <text evidence="4">The sequence shown here is derived from an EMBL/GenBank/DDBJ whole genome shotgun (WGS) entry which is preliminary data.</text>
</comment>
<evidence type="ECO:0000256" key="3">
    <source>
        <dbReference type="RuleBase" id="RU000363"/>
    </source>
</evidence>
<dbReference type="PANTHER" id="PTHR43639:SF1">
    <property type="entry name" value="SHORT-CHAIN DEHYDROGENASE_REDUCTASE FAMILY PROTEIN"/>
    <property type="match status" value="1"/>
</dbReference>
<dbReference type="RefSeq" id="WP_261236647.1">
    <property type="nucleotide sequence ID" value="NZ_JAMXFA010000032.1"/>
</dbReference>
<dbReference type="Gene3D" id="3.40.50.720">
    <property type="entry name" value="NAD(P)-binding Rossmann-like Domain"/>
    <property type="match status" value="1"/>
</dbReference>
<evidence type="ECO:0000256" key="2">
    <source>
        <dbReference type="ARBA" id="ARBA00023002"/>
    </source>
</evidence>
<evidence type="ECO:0000313" key="4">
    <source>
        <dbReference type="EMBL" id="MCT7980096.1"/>
    </source>
</evidence>
<dbReference type="Proteomes" id="UP001525961">
    <property type="component" value="Unassembled WGS sequence"/>
</dbReference>
<dbReference type="CDD" id="cd05233">
    <property type="entry name" value="SDR_c"/>
    <property type="match status" value="1"/>
</dbReference>
<name>A0ABT2NBM6_9CYAN</name>
<evidence type="ECO:0000256" key="1">
    <source>
        <dbReference type="ARBA" id="ARBA00006484"/>
    </source>
</evidence>
<dbReference type="InterPro" id="IPR002347">
    <property type="entry name" value="SDR_fam"/>
</dbReference>
<sequence length="294" mass="33199">MKFNLQKRLKAGVKAFVNPSKLQTAKFREVPPEPSVIISDRLLKNKNVLITGAGYNIGRSIALEMAQQGANIFAIERSQERAEQLQHELNLYPIQVKCFIFDISEQEKILNLCKELEASQINIDILVNNVALKIDKIGLKSLKLEDWHSTFNINVFEPMFLTQVIANRMRDRQTQGSILFVTSIHQWEISRWVSYSASKAALGAIVQELAVDLAPHNIRVNGIAPGWIAENEDGTALPHPYTVLYEHSIPPRYIGRAAVYLASDYFSKFTTGTILKIDAGLSLYNSRVYEHPPH</sequence>
<keyword evidence="2" id="KW-0560">Oxidoreductase</keyword>
<evidence type="ECO:0000313" key="5">
    <source>
        <dbReference type="Proteomes" id="UP001525961"/>
    </source>
</evidence>
<keyword evidence="5" id="KW-1185">Reference proteome</keyword>
<protein>
    <submittedName>
        <fullName evidence="4">SDR family oxidoreductase</fullName>
    </submittedName>
</protein>
<accession>A0ABT2NBM6</accession>
<dbReference type="InterPro" id="IPR036291">
    <property type="entry name" value="NAD(P)-bd_dom_sf"/>
</dbReference>